<sequence>MDDDDLPEDQASDDPPGTDGGTPDGDGTGGSAGPDDDGGDDEEPPSLPVATQRADQLTLPKTATGEFDALGGDDVITVKAETGALLFSENKPLTFYYDTDLGADPMSIDGGAGNDTLILSGSGYIVTGGDGDDNIELGDATGVLVFADGADTVIAGSGGGMATLAGASTYLGSDGTDLVRSSTSGDITMGGGDDALIHSGSGQVDMGEGDDWFFGENGASSVLGGAGDDTLIGTRSDSVFLPSATNFLSFYASRDPDTLDGGMGNDSIGASHGDLVTSGAGADFIDVYLYADLDLSGVEITDFDPTQDRLIITHDFFGRDGTGPDRDPVPFTGEVTVTETPEGDTIISGRGGQILATLRGVTGLSIGADVDALTDLDGNPTPDAEYDVILTRFFNVTS</sequence>
<name>A0ABW9Y2B5_9RHOB</name>
<gene>
    <name evidence="2" type="ORF">GU920_00565</name>
</gene>
<reference evidence="3" key="1">
    <citation type="submission" date="2020-01" db="EMBL/GenBank/DDBJ databases">
        <title>Sphingomonas sp. strain CSW-10.</title>
        <authorList>
            <person name="Chen W.-M."/>
        </authorList>
    </citation>
    <scope>NUCLEOTIDE SEQUENCE [LARGE SCALE GENOMIC DNA]</scope>
    <source>
        <strain evidence="3">CCP-1</strain>
    </source>
</reference>
<feature type="compositionally biased region" description="Acidic residues" evidence="1">
    <location>
        <begin position="34"/>
        <end position="44"/>
    </location>
</feature>
<dbReference type="Gene3D" id="2.160.20.160">
    <property type="match status" value="1"/>
</dbReference>
<feature type="region of interest" description="Disordered" evidence="1">
    <location>
        <begin position="1"/>
        <end position="59"/>
    </location>
</feature>
<comment type="caution">
    <text evidence="2">The sequence shown here is derived from an EMBL/GenBank/DDBJ whole genome shotgun (WGS) entry which is preliminary data.</text>
</comment>
<dbReference type="Proteomes" id="UP001517376">
    <property type="component" value="Unassembled WGS sequence"/>
</dbReference>
<dbReference type="InterPro" id="IPR011049">
    <property type="entry name" value="Serralysin-like_metalloprot_C"/>
</dbReference>
<proteinExistence type="predicted"/>
<keyword evidence="3" id="KW-1185">Reference proteome</keyword>
<evidence type="ECO:0000313" key="3">
    <source>
        <dbReference type="Proteomes" id="UP001517376"/>
    </source>
</evidence>
<evidence type="ECO:0000256" key="1">
    <source>
        <dbReference type="SAM" id="MobiDB-lite"/>
    </source>
</evidence>
<dbReference type="SUPFAM" id="SSF51120">
    <property type="entry name" value="beta-Roll"/>
    <property type="match status" value="2"/>
</dbReference>
<dbReference type="RefSeq" id="WP_161764914.1">
    <property type="nucleotide sequence ID" value="NZ_JAAATW010000001.1"/>
</dbReference>
<organism evidence="2 3">
    <name type="scientific">Paragemmobacter ruber</name>
    <dbReference type="NCBI Taxonomy" id="1985673"/>
    <lineage>
        <taxon>Bacteria</taxon>
        <taxon>Pseudomonadati</taxon>
        <taxon>Pseudomonadota</taxon>
        <taxon>Alphaproteobacteria</taxon>
        <taxon>Rhodobacterales</taxon>
        <taxon>Paracoccaceae</taxon>
        <taxon>Paragemmobacter</taxon>
    </lineage>
</organism>
<dbReference type="PRINTS" id="PR00313">
    <property type="entry name" value="CABNDNGRPT"/>
</dbReference>
<accession>A0ABW9Y2B5</accession>
<evidence type="ECO:0008006" key="4">
    <source>
        <dbReference type="Google" id="ProtNLM"/>
    </source>
</evidence>
<protein>
    <recommendedName>
        <fullName evidence="4">Calcium-binding protein</fullName>
    </recommendedName>
</protein>
<dbReference type="EMBL" id="JAAATW010000001">
    <property type="protein sequence ID" value="NBE06020.1"/>
    <property type="molecule type" value="Genomic_DNA"/>
</dbReference>
<evidence type="ECO:0000313" key="2">
    <source>
        <dbReference type="EMBL" id="NBE06020.1"/>
    </source>
</evidence>
<feature type="compositionally biased region" description="Acidic residues" evidence="1">
    <location>
        <begin position="1"/>
        <end position="12"/>
    </location>
</feature>
<feature type="compositionally biased region" description="Gly residues" evidence="1">
    <location>
        <begin position="18"/>
        <end position="32"/>
    </location>
</feature>